<evidence type="ECO:0000313" key="1">
    <source>
        <dbReference type="EMBL" id="EHY87327.1"/>
    </source>
</evidence>
<reference evidence="1 2" key="1">
    <citation type="journal article" date="2012" name="Stand. Genomic Sci.">
        <title>Genome sequence of the soil bacterium Saccharomonospora azurea type strain (NA-128(T)).</title>
        <authorList>
            <person name="Klenk H.P."/>
            <person name="Held B."/>
            <person name="Lucas S."/>
            <person name="Lapidus A."/>
            <person name="Copeland A."/>
            <person name="Hammon N."/>
            <person name="Pitluck S."/>
            <person name="Goodwin L.A."/>
            <person name="Han C."/>
            <person name="Tapia R."/>
            <person name="Brambilla E.M."/>
            <person name="Potter G."/>
            <person name="Land M."/>
            <person name="Ivanova N."/>
            <person name="Rohde M."/>
            <person name="Goker M."/>
            <person name="Detter J.C."/>
            <person name="Kyrpides N.C."/>
            <person name="Woyke T."/>
        </authorList>
    </citation>
    <scope>NUCLEOTIDE SEQUENCE [LARGE SCALE GENOMIC DNA]</scope>
    <source>
        <strain evidence="1 2">NA-128</strain>
    </source>
</reference>
<gene>
    <name evidence="1" type="ORF">SacazDRAFT_00349</name>
</gene>
<organism evidence="1 2">
    <name type="scientific">Saccharomonospora azurea NA-128</name>
    <dbReference type="NCBI Taxonomy" id="882081"/>
    <lineage>
        <taxon>Bacteria</taxon>
        <taxon>Bacillati</taxon>
        <taxon>Actinomycetota</taxon>
        <taxon>Actinomycetes</taxon>
        <taxon>Pseudonocardiales</taxon>
        <taxon>Pseudonocardiaceae</taxon>
        <taxon>Saccharomonospora</taxon>
    </lineage>
</organism>
<sequence>MEDLELLMAACPPPDRVRSSSPGEKLVGTDRIPLDHRRLIGAYGVGCFDDFLWIYEEGAVNPFLDINLRTESARSGLSAPARGDFGDFLSSLSVTVDDLIQWGGTDNGDMLLWVPVGGTWPVLAVGHRPLQYLMLPISSTRFIHDLLTRKLVTSIFPPDFPSGEVSFIVENREN</sequence>
<protein>
    <recommendedName>
        <fullName evidence="3">Knr4/Smi1-like domain-containing protein</fullName>
    </recommendedName>
</protein>
<keyword evidence="2" id="KW-1185">Reference proteome</keyword>
<dbReference type="HOGENOM" id="CLU_107171_0_0_11"/>
<accession>H8G7Q3</accession>
<evidence type="ECO:0008006" key="3">
    <source>
        <dbReference type="Google" id="ProtNLM"/>
    </source>
</evidence>
<name>H8G7Q3_9PSEU</name>
<evidence type="ECO:0000313" key="2">
    <source>
        <dbReference type="Proteomes" id="UP000004705"/>
    </source>
</evidence>
<proteinExistence type="predicted"/>
<dbReference type="Proteomes" id="UP000004705">
    <property type="component" value="Chromosome"/>
</dbReference>
<dbReference type="EMBL" id="CM001466">
    <property type="protein sequence ID" value="EHY87327.1"/>
    <property type="molecule type" value="Genomic_DNA"/>
</dbReference>
<dbReference type="AlphaFoldDB" id="H8G7Q3"/>